<dbReference type="InterPro" id="IPR032675">
    <property type="entry name" value="LRR_dom_sf"/>
</dbReference>
<evidence type="ECO:0000256" key="2">
    <source>
        <dbReference type="ARBA" id="ARBA00022737"/>
    </source>
</evidence>
<dbReference type="EMBL" id="JAODUP010000081">
    <property type="protein sequence ID" value="KAK2163360.1"/>
    <property type="molecule type" value="Genomic_DNA"/>
</dbReference>
<accession>A0AAD9NAY2</accession>
<keyword evidence="1" id="KW-0433">Leucine-rich repeat</keyword>
<dbReference type="Gene3D" id="3.80.10.10">
    <property type="entry name" value="Ribonuclease Inhibitor"/>
    <property type="match status" value="1"/>
</dbReference>
<evidence type="ECO:0000313" key="3">
    <source>
        <dbReference type="EMBL" id="KAK2163360.1"/>
    </source>
</evidence>
<dbReference type="SUPFAM" id="SSF52058">
    <property type="entry name" value="L domain-like"/>
    <property type="match status" value="1"/>
</dbReference>
<evidence type="ECO:0000256" key="1">
    <source>
        <dbReference type="ARBA" id="ARBA00022614"/>
    </source>
</evidence>
<protein>
    <submittedName>
        <fullName evidence="3">Uncharacterized protein</fullName>
    </submittedName>
</protein>
<dbReference type="PANTHER" id="PTHR18849:SF4">
    <property type="entry name" value="GENE 29133-RELATED"/>
    <property type="match status" value="1"/>
</dbReference>
<evidence type="ECO:0000313" key="4">
    <source>
        <dbReference type="Proteomes" id="UP001208570"/>
    </source>
</evidence>
<reference evidence="3" key="1">
    <citation type="journal article" date="2023" name="Mol. Biol. Evol.">
        <title>Third-Generation Sequencing Reveals the Adaptive Role of the Epigenome in Three Deep-Sea Polychaetes.</title>
        <authorList>
            <person name="Perez M."/>
            <person name="Aroh O."/>
            <person name="Sun Y."/>
            <person name="Lan Y."/>
            <person name="Juniper S.K."/>
            <person name="Young C.R."/>
            <person name="Angers B."/>
            <person name="Qian P.Y."/>
        </authorList>
    </citation>
    <scope>NUCLEOTIDE SEQUENCE</scope>
    <source>
        <strain evidence="3">P08H-3</strain>
    </source>
</reference>
<name>A0AAD9NAY2_9ANNE</name>
<dbReference type="Proteomes" id="UP001208570">
    <property type="component" value="Unassembled WGS sequence"/>
</dbReference>
<gene>
    <name evidence="3" type="ORF">LSH36_81g06056</name>
</gene>
<dbReference type="PANTHER" id="PTHR18849">
    <property type="entry name" value="LEUCINE RICH REPEAT PROTEIN"/>
    <property type="match status" value="1"/>
</dbReference>
<dbReference type="AlphaFoldDB" id="A0AAD9NAY2"/>
<comment type="caution">
    <text evidence="3">The sequence shown here is derived from an EMBL/GenBank/DDBJ whole genome shotgun (WGS) entry which is preliminary data.</text>
</comment>
<keyword evidence="2" id="KW-0677">Repeat</keyword>
<sequence>MSPRLSSTDSDDGCSDIMYVGSHSLVITNHVSAYQDEMFRHKDNTLPTLPSHRFRFSVWHDLHDPAVSGSDLKAPRIRDGPPIKNEIFYKLHDENGHRIHHSFHGKERKDYRNTTENWEALIQCNFSYQDLSHDYQRDNFIRVLKRLHQAEEINLMENGLTDLSSVTFPKCISLNLKSNYLKSFKNLPKLPKIKHIHIDDNNIEDLHGLDNWRKSSLVSLSLKRNPIEFTLDYRQWIFHRIPGLRYLDGLPKQLEDSDFSESPKSSCVLS</sequence>
<keyword evidence="4" id="KW-1185">Reference proteome</keyword>
<proteinExistence type="predicted"/>
<organism evidence="3 4">
    <name type="scientific">Paralvinella palmiformis</name>
    <dbReference type="NCBI Taxonomy" id="53620"/>
    <lineage>
        <taxon>Eukaryota</taxon>
        <taxon>Metazoa</taxon>
        <taxon>Spiralia</taxon>
        <taxon>Lophotrochozoa</taxon>
        <taxon>Annelida</taxon>
        <taxon>Polychaeta</taxon>
        <taxon>Sedentaria</taxon>
        <taxon>Canalipalpata</taxon>
        <taxon>Terebellida</taxon>
        <taxon>Terebelliformia</taxon>
        <taxon>Alvinellidae</taxon>
        <taxon>Paralvinella</taxon>
    </lineage>
</organism>